<organism evidence="1 2">
    <name type="scientific">Dysgonomonas macrotermitis</name>
    <dbReference type="NCBI Taxonomy" id="1346286"/>
    <lineage>
        <taxon>Bacteria</taxon>
        <taxon>Pseudomonadati</taxon>
        <taxon>Bacteroidota</taxon>
        <taxon>Bacteroidia</taxon>
        <taxon>Bacteroidales</taxon>
        <taxon>Dysgonomonadaceae</taxon>
        <taxon>Dysgonomonas</taxon>
    </lineage>
</organism>
<dbReference type="STRING" id="1346286.SAMN05444362_101543"/>
<sequence>MGAFFTNIQIKNNPDDGSFEQKIIDYFTKRYLDSGYIITTDEKSADCSIIIANDKSSSWYSVYEETSIDLDLKKLKQEASVISSSLGITTITTLVSDSDYLYIGINTDGKEEHSIHNLNDTLTFSISESGAWNNLLAEGKTYNDIRSVFNQKQVLVERYLEEIAPLININPIHWGLSYEYFTEIMHDEGTKLHFVKENKEIQEPPATTNLSFTAYGSDYVIKEGESLTMNLHLASVGAASTGLQIILAGNAFEEDYLNPTIATVCIFGSENKEQVEFIKTRSTDNQIIHYAQLIGFPIPQGYTLSPSASMKEYKRYLEDSYKSTILIDIEIAGLKAGKTSFAVYADTLPTNQGKFGYINSINVEVARI</sequence>
<dbReference type="OrthoDB" id="998141at2"/>
<gene>
    <name evidence="1" type="ORF">SAMN05444362_101543</name>
</gene>
<dbReference type="AlphaFoldDB" id="A0A1M4U9Q6"/>
<dbReference type="RefSeq" id="WP_062175610.1">
    <property type="nucleotide sequence ID" value="NZ_BBXL01000001.1"/>
</dbReference>
<proteinExistence type="predicted"/>
<evidence type="ECO:0000313" key="2">
    <source>
        <dbReference type="Proteomes" id="UP000184480"/>
    </source>
</evidence>
<keyword evidence="2" id="KW-1185">Reference proteome</keyword>
<protein>
    <submittedName>
        <fullName evidence="1">Uncharacterized protein</fullName>
    </submittedName>
</protein>
<evidence type="ECO:0000313" key="1">
    <source>
        <dbReference type="EMBL" id="SHE53469.1"/>
    </source>
</evidence>
<dbReference type="Proteomes" id="UP000184480">
    <property type="component" value="Unassembled WGS sequence"/>
</dbReference>
<reference evidence="2" key="1">
    <citation type="submission" date="2016-11" db="EMBL/GenBank/DDBJ databases">
        <authorList>
            <person name="Varghese N."/>
            <person name="Submissions S."/>
        </authorList>
    </citation>
    <scope>NUCLEOTIDE SEQUENCE [LARGE SCALE GENOMIC DNA]</scope>
    <source>
        <strain evidence="2">DSM 27370</strain>
    </source>
</reference>
<name>A0A1M4U9Q6_9BACT</name>
<dbReference type="EMBL" id="FQUC01000001">
    <property type="protein sequence ID" value="SHE53469.1"/>
    <property type="molecule type" value="Genomic_DNA"/>
</dbReference>
<accession>A0A1M4U9Q6</accession>